<evidence type="ECO:0000313" key="2">
    <source>
        <dbReference type="EMBL" id="KAG6587473.1"/>
    </source>
</evidence>
<accession>A0AAV6MVB4</accession>
<keyword evidence="3" id="KW-1185">Reference proteome</keyword>
<reference evidence="2 3" key="1">
    <citation type="journal article" date="2021" name="Hortic Res">
        <title>The domestication of Cucurbita argyrosperma as revealed by the genome of its wild relative.</title>
        <authorList>
            <person name="Barrera-Redondo J."/>
            <person name="Sanchez-de la Vega G."/>
            <person name="Aguirre-Liguori J.A."/>
            <person name="Castellanos-Morales G."/>
            <person name="Gutierrez-Guerrero Y.T."/>
            <person name="Aguirre-Dugua X."/>
            <person name="Aguirre-Planter E."/>
            <person name="Tenaillon M.I."/>
            <person name="Lira-Saade R."/>
            <person name="Eguiarte L.E."/>
        </authorList>
    </citation>
    <scope>NUCLEOTIDE SEQUENCE [LARGE SCALE GENOMIC DNA]</scope>
    <source>
        <strain evidence="2">JBR-2021</strain>
    </source>
</reference>
<evidence type="ECO:0000313" key="3">
    <source>
        <dbReference type="Proteomes" id="UP000685013"/>
    </source>
</evidence>
<evidence type="ECO:0000256" key="1">
    <source>
        <dbReference type="SAM" id="Phobius"/>
    </source>
</evidence>
<name>A0AAV6MVB4_9ROSI</name>
<keyword evidence="1" id="KW-0472">Membrane</keyword>
<gene>
    <name evidence="2" type="ORF">SDJN03_16038</name>
</gene>
<protein>
    <submittedName>
        <fullName evidence="2">Uncharacterized protein</fullName>
    </submittedName>
</protein>
<sequence length="75" mass="8339">MCNKRSFLEQKNAKSAVAGVAGGGEVALFLCTPPPVFLLHGVLLRYISIFSVFFADFGELRCRELSWMKLMKKGL</sequence>
<feature type="transmembrane region" description="Helical" evidence="1">
    <location>
        <begin position="36"/>
        <end position="58"/>
    </location>
</feature>
<comment type="caution">
    <text evidence="2">The sequence shown here is derived from an EMBL/GenBank/DDBJ whole genome shotgun (WGS) entry which is preliminary data.</text>
</comment>
<organism evidence="2 3">
    <name type="scientific">Cucurbita argyrosperma subsp. sororia</name>
    <dbReference type="NCBI Taxonomy" id="37648"/>
    <lineage>
        <taxon>Eukaryota</taxon>
        <taxon>Viridiplantae</taxon>
        <taxon>Streptophyta</taxon>
        <taxon>Embryophyta</taxon>
        <taxon>Tracheophyta</taxon>
        <taxon>Spermatophyta</taxon>
        <taxon>Magnoliopsida</taxon>
        <taxon>eudicotyledons</taxon>
        <taxon>Gunneridae</taxon>
        <taxon>Pentapetalae</taxon>
        <taxon>rosids</taxon>
        <taxon>fabids</taxon>
        <taxon>Cucurbitales</taxon>
        <taxon>Cucurbitaceae</taxon>
        <taxon>Cucurbiteae</taxon>
        <taxon>Cucurbita</taxon>
    </lineage>
</organism>
<dbReference type="Proteomes" id="UP000685013">
    <property type="component" value="Chromosome 11"/>
</dbReference>
<feature type="non-terminal residue" evidence="2">
    <location>
        <position position="1"/>
    </location>
</feature>
<keyword evidence="1" id="KW-0812">Transmembrane</keyword>
<proteinExistence type="predicted"/>
<dbReference type="AlphaFoldDB" id="A0AAV6MVB4"/>
<dbReference type="EMBL" id="JAGKQH010000011">
    <property type="protein sequence ID" value="KAG6587473.1"/>
    <property type="molecule type" value="Genomic_DNA"/>
</dbReference>
<keyword evidence="1" id="KW-1133">Transmembrane helix</keyword>